<reference evidence="11 12" key="1">
    <citation type="submission" date="2022-01" db="EMBL/GenBank/DDBJ databases">
        <title>Whole genome-based taxonomy of the Shewanellaceae.</title>
        <authorList>
            <person name="Martin-Rodriguez A.J."/>
        </authorList>
    </citation>
    <scope>NUCLEOTIDE SEQUENCE [LARGE SCALE GENOMIC DNA]</scope>
    <source>
        <strain evidence="11 12">JCM 17801</strain>
    </source>
</reference>
<accession>A0ABT0L251</accession>
<gene>
    <name evidence="11" type="ORF">L2689_10990</name>
</gene>
<keyword evidence="8" id="KW-0902">Two-component regulatory system</keyword>
<dbReference type="GO" id="GO:0005524">
    <property type="term" value="F:ATP binding"/>
    <property type="evidence" value="ECO:0007669"/>
    <property type="project" value="UniProtKB-KW"/>
</dbReference>
<keyword evidence="7 11" id="KW-0067">ATP-binding</keyword>
<dbReference type="Pfam" id="PF00989">
    <property type="entry name" value="PAS"/>
    <property type="match status" value="1"/>
</dbReference>
<evidence type="ECO:0000256" key="2">
    <source>
        <dbReference type="ARBA" id="ARBA00012438"/>
    </source>
</evidence>
<evidence type="ECO:0000256" key="6">
    <source>
        <dbReference type="ARBA" id="ARBA00022777"/>
    </source>
</evidence>
<dbReference type="SMART" id="SM00091">
    <property type="entry name" value="PAS"/>
    <property type="match status" value="1"/>
</dbReference>
<dbReference type="InterPro" id="IPR003661">
    <property type="entry name" value="HisK_dim/P_dom"/>
</dbReference>
<dbReference type="RefSeq" id="WP_188841113.1">
    <property type="nucleotide sequence ID" value="NZ_BMOT01000005.1"/>
</dbReference>
<dbReference type="PANTHER" id="PTHR43065">
    <property type="entry name" value="SENSOR HISTIDINE KINASE"/>
    <property type="match status" value="1"/>
</dbReference>
<feature type="domain" description="Histidine kinase" evidence="9">
    <location>
        <begin position="173"/>
        <end position="378"/>
    </location>
</feature>
<proteinExistence type="predicted"/>
<dbReference type="EMBL" id="JAKILK010000005">
    <property type="protein sequence ID" value="MCL1117765.1"/>
    <property type="molecule type" value="Genomic_DNA"/>
</dbReference>
<dbReference type="PROSITE" id="PS50112">
    <property type="entry name" value="PAS"/>
    <property type="match status" value="1"/>
</dbReference>
<evidence type="ECO:0000256" key="7">
    <source>
        <dbReference type="ARBA" id="ARBA00022840"/>
    </source>
</evidence>
<dbReference type="InterPro" id="IPR004358">
    <property type="entry name" value="Sig_transdc_His_kin-like_C"/>
</dbReference>
<dbReference type="PANTHER" id="PTHR43065:SF29">
    <property type="entry name" value="SENSOR PROTEIN KINASE FLES"/>
    <property type="match status" value="1"/>
</dbReference>
<evidence type="ECO:0000256" key="1">
    <source>
        <dbReference type="ARBA" id="ARBA00000085"/>
    </source>
</evidence>
<evidence type="ECO:0000256" key="5">
    <source>
        <dbReference type="ARBA" id="ARBA00022741"/>
    </source>
</evidence>
<protein>
    <recommendedName>
        <fullName evidence="2">histidine kinase</fullName>
        <ecNumber evidence="2">2.7.13.3</ecNumber>
    </recommendedName>
</protein>
<dbReference type="CDD" id="cd00130">
    <property type="entry name" value="PAS"/>
    <property type="match status" value="1"/>
</dbReference>
<dbReference type="InterPro" id="IPR013767">
    <property type="entry name" value="PAS_fold"/>
</dbReference>
<evidence type="ECO:0000313" key="11">
    <source>
        <dbReference type="EMBL" id="MCL1117765.1"/>
    </source>
</evidence>
<dbReference type="Pfam" id="PF00512">
    <property type="entry name" value="HisKA"/>
    <property type="match status" value="1"/>
</dbReference>
<dbReference type="InterPro" id="IPR036097">
    <property type="entry name" value="HisK_dim/P_sf"/>
</dbReference>
<evidence type="ECO:0000259" key="9">
    <source>
        <dbReference type="PROSITE" id="PS50109"/>
    </source>
</evidence>
<keyword evidence="12" id="KW-1185">Reference proteome</keyword>
<dbReference type="InterPro" id="IPR003594">
    <property type="entry name" value="HATPase_dom"/>
</dbReference>
<organism evidence="11 12">
    <name type="scientific">Shewanella aestuarii</name>
    <dbReference type="NCBI Taxonomy" id="1028752"/>
    <lineage>
        <taxon>Bacteria</taxon>
        <taxon>Pseudomonadati</taxon>
        <taxon>Pseudomonadota</taxon>
        <taxon>Gammaproteobacteria</taxon>
        <taxon>Alteromonadales</taxon>
        <taxon>Shewanellaceae</taxon>
        <taxon>Shewanella</taxon>
    </lineage>
</organism>
<keyword evidence="3" id="KW-0597">Phosphoprotein</keyword>
<dbReference type="PROSITE" id="PS50109">
    <property type="entry name" value="HIS_KIN"/>
    <property type="match status" value="1"/>
</dbReference>
<dbReference type="InterPro" id="IPR000014">
    <property type="entry name" value="PAS"/>
</dbReference>
<dbReference type="Pfam" id="PF02518">
    <property type="entry name" value="HATPase_c"/>
    <property type="match status" value="1"/>
</dbReference>
<evidence type="ECO:0000259" key="10">
    <source>
        <dbReference type="PROSITE" id="PS50112"/>
    </source>
</evidence>
<dbReference type="CDD" id="cd00075">
    <property type="entry name" value="HATPase"/>
    <property type="match status" value="1"/>
</dbReference>
<dbReference type="PRINTS" id="PR00344">
    <property type="entry name" value="BCTRLSENSOR"/>
</dbReference>
<dbReference type="InterPro" id="IPR036890">
    <property type="entry name" value="HATPase_C_sf"/>
</dbReference>
<dbReference type="CDD" id="cd00082">
    <property type="entry name" value="HisKA"/>
    <property type="match status" value="1"/>
</dbReference>
<sequence length="392" mass="42849">MLSAHAVTQHQQTDFQLNTFSLESSAVSSLRVNSSPEFPHDSKLTYRQFAKVQEAANMSNQMAHILQALPSGVVIINGDGVITLANPMAAELLGRPLQGLRWFEIINRAFSPQDDDGHEVSLKNGRRVKLAISPLTPEPGQLIVLTDLTETRLLQKNLSHLQRLSALGKMVATLAHQIRTPLSAALLYASNLGNPKLADTSKTRFQTKLVDRLNELERQVNDMLLMAKGRQDAKADNVAIAQIIDTVMANCEVIAQRKSCDIYQECLTDARLLANGDALSSAVNNLVMNSIEAGATKIKICAFEDKEHVILDVIDNGKGLEPHIQQQVLEPFFTTKAQGTGLGLAVVQSVVRNHGGKIQLSCKPQMGCQVRLSFPMLKAADIQGNTQEVNHV</sequence>
<comment type="caution">
    <text evidence="11">The sequence shown here is derived from an EMBL/GenBank/DDBJ whole genome shotgun (WGS) entry which is preliminary data.</text>
</comment>
<keyword evidence="4" id="KW-0808">Transferase</keyword>
<comment type="catalytic activity">
    <reaction evidence="1">
        <text>ATP + protein L-histidine = ADP + protein N-phospho-L-histidine.</text>
        <dbReference type="EC" id="2.7.13.3"/>
    </reaction>
</comment>
<dbReference type="SUPFAM" id="SSF47384">
    <property type="entry name" value="Homodimeric domain of signal transducing histidine kinase"/>
    <property type="match status" value="1"/>
</dbReference>
<keyword evidence="5" id="KW-0547">Nucleotide-binding</keyword>
<dbReference type="SMART" id="SM00387">
    <property type="entry name" value="HATPase_c"/>
    <property type="match status" value="1"/>
</dbReference>
<dbReference type="EC" id="2.7.13.3" evidence="2"/>
<evidence type="ECO:0000256" key="3">
    <source>
        <dbReference type="ARBA" id="ARBA00022553"/>
    </source>
</evidence>
<dbReference type="InterPro" id="IPR005467">
    <property type="entry name" value="His_kinase_dom"/>
</dbReference>
<dbReference type="SUPFAM" id="SSF55785">
    <property type="entry name" value="PYP-like sensor domain (PAS domain)"/>
    <property type="match status" value="1"/>
</dbReference>
<feature type="domain" description="PAS" evidence="10">
    <location>
        <begin position="58"/>
        <end position="94"/>
    </location>
</feature>
<dbReference type="InterPro" id="IPR035965">
    <property type="entry name" value="PAS-like_dom_sf"/>
</dbReference>
<dbReference type="Gene3D" id="3.30.565.10">
    <property type="entry name" value="Histidine kinase-like ATPase, C-terminal domain"/>
    <property type="match status" value="1"/>
</dbReference>
<dbReference type="SMART" id="SM00388">
    <property type="entry name" value="HisKA"/>
    <property type="match status" value="1"/>
</dbReference>
<name>A0ABT0L251_9GAMM</name>
<dbReference type="SUPFAM" id="SSF55874">
    <property type="entry name" value="ATPase domain of HSP90 chaperone/DNA topoisomerase II/histidine kinase"/>
    <property type="match status" value="1"/>
</dbReference>
<dbReference type="Gene3D" id="3.30.450.20">
    <property type="entry name" value="PAS domain"/>
    <property type="match status" value="1"/>
</dbReference>
<keyword evidence="6" id="KW-0418">Kinase</keyword>
<evidence type="ECO:0000256" key="8">
    <source>
        <dbReference type="ARBA" id="ARBA00023012"/>
    </source>
</evidence>
<evidence type="ECO:0000313" key="12">
    <source>
        <dbReference type="Proteomes" id="UP001203212"/>
    </source>
</evidence>
<dbReference type="Gene3D" id="1.10.287.130">
    <property type="match status" value="1"/>
</dbReference>
<evidence type="ECO:0000256" key="4">
    <source>
        <dbReference type="ARBA" id="ARBA00022679"/>
    </source>
</evidence>
<dbReference type="Proteomes" id="UP001203212">
    <property type="component" value="Unassembled WGS sequence"/>
</dbReference>